<keyword evidence="11" id="KW-1185">Reference proteome</keyword>
<dbReference type="SMART" id="SM01133">
    <property type="entry name" value="DeoC"/>
    <property type="match status" value="1"/>
</dbReference>
<comment type="pathway">
    <text evidence="7">Carbohydrate degradation; 2-deoxy-D-ribose 1-phosphate degradation; D-glyceraldehyde 3-phosphate and acetaldehyde from 2-deoxy-alpha-D-ribose 1-phosphate: step 2/2.</text>
</comment>
<dbReference type="GO" id="GO:0005737">
    <property type="term" value="C:cytoplasm"/>
    <property type="evidence" value="ECO:0007669"/>
    <property type="project" value="UniProtKB-SubCell"/>
</dbReference>
<dbReference type="Pfam" id="PF01791">
    <property type="entry name" value="DeoC"/>
    <property type="match status" value="1"/>
</dbReference>
<dbReference type="InterPro" id="IPR011343">
    <property type="entry name" value="DeoC"/>
</dbReference>
<evidence type="ECO:0000313" key="8">
    <source>
        <dbReference type="EMBL" id="MEM0517207.1"/>
    </source>
</evidence>
<feature type="active site" description="Proton donor/acceptor" evidence="7">
    <location>
        <position position="89"/>
    </location>
</feature>
<dbReference type="PANTHER" id="PTHR10889">
    <property type="entry name" value="DEOXYRIBOSE-PHOSPHATE ALDOLASE"/>
    <property type="match status" value="1"/>
</dbReference>
<dbReference type="EMBL" id="JBANCF010000001">
    <property type="protein sequence ID" value="MEM0572052.1"/>
    <property type="molecule type" value="Genomic_DNA"/>
</dbReference>
<dbReference type="Proteomes" id="UP001388259">
    <property type="component" value="Unassembled WGS sequence"/>
</dbReference>
<evidence type="ECO:0000256" key="4">
    <source>
        <dbReference type="ARBA" id="ARBA00023270"/>
    </source>
</evidence>
<accession>A0AB35YSM2</accession>
<dbReference type="GO" id="GO:0009264">
    <property type="term" value="P:deoxyribonucleotide catabolic process"/>
    <property type="evidence" value="ECO:0007669"/>
    <property type="project" value="UniProtKB-UniRule"/>
</dbReference>
<organism evidence="8 10">
    <name type="scientific">Aequorivita flava</name>
    <dbReference type="NCBI Taxonomy" id="3114371"/>
    <lineage>
        <taxon>Bacteria</taxon>
        <taxon>Pseudomonadati</taxon>
        <taxon>Bacteroidota</taxon>
        <taxon>Flavobacteriia</taxon>
        <taxon>Flavobacteriales</taxon>
        <taxon>Flavobacteriaceae</taxon>
        <taxon>Aequorivita</taxon>
    </lineage>
</organism>
<protein>
    <recommendedName>
        <fullName evidence="7">Deoxyribose-phosphate aldolase</fullName>
        <shortName evidence="7">DERA</shortName>
        <ecNumber evidence="7">4.1.2.4</ecNumber>
    </recommendedName>
    <alternativeName>
        <fullName evidence="7">2-deoxy-D-ribose 5-phosphate aldolase</fullName>
    </alternativeName>
    <alternativeName>
        <fullName evidence="7">Phosphodeoxyriboaldolase</fullName>
        <shortName evidence="7">Deoxyriboaldolase</shortName>
    </alternativeName>
</protein>
<dbReference type="InterPro" id="IPR002915">
    <property type="entry name" value="DeoC/FbaB/LacD_aldolase"/>
</dbReference>
<evidence type="ECO:0000256" key="3">
    <source>
        <dbReference type="ARBA" id="ARBA00023239"/>
    </source>
</evidence>
<evidence type="ECO:0000313" key="10">
    <source>
        <dbReference type="Proteomes" id="UP001388259"/>
    </source>
</evidence>
<dbReference type="SUPFAM" id="SSF51569">
    <property type="entry name" value="Aldolase"/>
    <property type="match status" value="1"/>
</dbReference>
<dbReference type="PANTHER" id="PTHR10889:SF1">
    <property type="entry name" value="DEOXYRIBOSE-PHOSPHATE ALDOLASE"/>
    <property type="match status" value="1"/>
</dbReference>
<dbReference type="GO" id="GO:0004139">
    <property type="term" value="F:deoxyribose-phosphate aldolase activity"/>
    <property type="evidence" value="ECO:0007669"/>
    <property type="project" value="UniProtKB-UniRule"/>
</dbReference>
<comment type="similarity">
    <text evidence="1 7">Belongs to the DeoC/FbaB aldolase family. DeoC type 1 subfamily.</text>
</comment>
<evidence type="ECO:0000256" key="7">
    <source>
        <dbReference type="HAMAP-Rule" id="MF_00114"/>
    </source>
</evidence>
<comment type="subcellular location">
    <subcellularLocation>
        <location evidence="7">Cytoplasm</location>
    </subcellularLocation>
</comment>
<dbReference type="InterPro" id="IPR028581">
    <property type="entry name" value="DeoC_typeI"/>
</dbReference>
<gene>
    <name evidence="7 8" type="primary">deoC</name>
    <name evidence="9" type="ORF">VZD24_00865</name>
    <name evidence="8" type="ORF">VZD85_02495</name>
</gene>
<dbReference type="InterPro" id="IPR013785">
    <property type="entry name" value="Aldolase_TIM"/>
</dbReference>
<dbReference type="EC" id="4.1.2.4" evidence="7"/>
<dbReference type="Gene3D" id="3.20.20.70">
    <property type="entry name" value="Aldolase class I"/>
    <property type="match status" value="1"/>
</dbReference>
<evidence type="ECO:0000313" key="11">
    <source>
        <dbReference type="Proteomes" id="UP001390963"/>
    </source>
</evidence>
<dbReference type="CDD" id="cd00959">
    <property type="entry name" value="DeoC"/>
    <property type="match status" value="1"/>
</dbReference>
<evidence type="ECO:0000256" key="6">
    <source>
        <dbReference type="ARBA" id="ARBA00056337"/>
    </source>
</evidence>
<keyword evidence="4 7" id="KW-0704">Schiff base</keyword>
<feature type="active site" description="Proton donor/acceptor" evidence="7">
    <location>
        <position position="180"/>
    </location>
</feature>
<evidence type="ECO:0000256" key="1">
    <source>
        <dbReference type="ARBA" id="ARBA00010936"/>
    </source>
</evidence>
<keyword evidence="2 7" id="KW-0963">Cytoplasm</keyword>
<dbReference type="EMBL" id="JAZBJM010000001">
    <property type="protein sequence ID" value="MEM0517207.1"/>
    <property type="molecule type" value="Genomic_DNA"/>
</dbReference>
<sequence>MDLSRYIDHTLLKATALPEHIVQLCDEAKLYNFYAVCVNSGYVALAADQLKNTDVKIASVVGFPLGAMSQHAKICEASQAVNNGADEIDMVLNIGLLKAQLYSQVQDEIAAVKEAIGSRTLKVILETCYLTEAEIRQACQLCKNAKAHYVKTSTGFGTGGASEKVVKIMVEEVGDSLKIKASGGIRDFETAKAYINLGVSRIGTSSGIEIVTSTKNNTDEHSY</sequence>
<dbReference type="GO" id="GO:0006018">
    <property type="term" value="P:2-deoxyribose 1-phosphate catabolic process"/>
    <property type="evidence" value="ECO:0007669"/>
    <property type="project" value="UniProtKB-UniRule"/>
</dbReference>
<dbReference type="AlphaFoldDB" id="A0AB35YSM2"/>
<reference evidence="8 11" key="1">
    <citation type="submission" date="2024-01" db="EMBL/GenBank/DDBJ databases">
        <title>Aequorivita flavus sp. nov., isolated from deep-sea sediment.</title>
        <authorList>
            <person name="Chen X."/>
        </authorList>
    </citation>
    <scope>NUCLEOTIDE SEQUENCE</scope>
    <source>
        <strain evidence="8">MCCC 1A16923</strain>
        <strain evidence="9 11">MCCC 1A16935</strain>
    </source>
</reference>
<dbReference type="PIRSF" id="PIRSF001357">
    <property type="entry name" value="DeoC"/>
    <property type="match status" value="1"/>
</dbReference>
<evidence type="ECO:0000256" key="2">
    <source>
        <dbReference type="ARBA" id="ARBA00022490"/>
    </source>
</evidence>
<keyword evidence="3 7" id="KW-0456">Lyase</keyword>
<name>A0AB35YSM2_9FLAO</name>
<comment type="function">
    <text evidence="6 7">Catalyzes a reversible aldol reaction between acetaldehyde and D-glyceraldehyde 3-phosphate to generate 2-deoxy-D-ribose 5-phosphate.</text>
</comment>
<comment type="catalytic activity">
    <reaction evidence="5 7">
        <text>2-deoxy-D-ribose 5-phosphate = D-glyceraldehyde 3-phosphate + acetaldehyde</text>
        <dbReference type="Rhea" id="RHEA:12821"/>
        <dbReference type="ChEBI" id="CHEBI:15343"/>
        <dbReference type="ChEBI" id="CHEBI:59776"/>
        <dbReference type="ChEBI" id="CHEBI:62877"/>
        <dbReference type="EC" id="4.1.2.4"/>
    </reaction>
</comment>
<evidence type="ECO:0000313" key="9">
    <source>
        <dbReference type="EMBL" id="MEM0572052.1"/>
    </source>
</evidence>
<proteinExistence type="inferred from homology"/>
<dbReference type="NCBIfam" id="TIGR00126">
    <property type="entry name" value="deoC"/>
    <property type="match status" value="1"/>
</dbReference>
<feature type="active site" description="Schiff-base intermediate with acetaldehyde" evidence="7">
    <location>
        <position position="151"/>
    </location>
</feature>
<dbReference type="GO" id="GO:0016052">
    <property type="term" value="P:carbohydrate catabolic process"/>
    <property type="evidence" value="ECO:0007669"/>
    <property type="project" value="TreeGrafter"/>
</dbReference>
<dbReference type="FunFam" id="3.20.20.70:FF:000044">
    <property type="entry name" value="Deoxyribose-phosphate aldolase"/>
    <property type="match status" value="1"/>
</dbReference>
<dbReference type="HAMAP" id="MF_00114">
    <property type="entry name" value="DeoC_type1"/>
    <property type="match status" value="1"/>
</dbReference>
<evidence type="ECO:0000256" key="5">
    <source>
        <dbReference type="ARBA" id="ARBA00048791"/>
    </source>
</evidence>
<dbReference type="Proteomes" id="UP001390963">
    <property type="component" value="Unassembled WGS sequence"/>
</dbReference>
<dbReference type="RefSeq" id="WP_279447544.1">
    <property type="nucleotide sequence ID" value="NZ_JAZBJM010000001.1"/>
</dbReference>
<comment type="caution">
    <text evidence="8">The sequence shown here is derived from an EMBL/GenBank/DDBJ whole genome shotgun (WGS) entry which is preliminary data.</text>
</comment>